<keyword evidence="9 11" id="KW-0233">DNA recombination</keyword>
<dbReference type="Gene3D" id="1.10.443.10">
    <property type="entry name" value="Intergrase catalytic core"/>
    <property type="match status" value="1"/>
</dbReference>
<feature type="active site" evidence="11">
    <location>
        <position position="269"/>
    </location>
</feature>
<dbReference type="PROSITE" id="PS51900">
    <property type="entry name" value="CB"/>
    <property type="match status" value="1"/>
</dbReference>
<dbReference type="GO" id="GO:0006313">
    <property type="term" value="P:DNA transposition"/>
    <property type="evidence" value="ECO:0007669"/>
    <property type="project" value="UniProtKB-UniRule"/>
</dbReference>
<evidence type="ECO:0000313" key="15">
    <source>
        <dbReference type="Proteomes" id="UP000199668"/>
    </source>
</evidence>
<evidence type="ECO:0000256" key="6">
    <source>
        <dbReference type="ARBA" id="ARBA00022829"/>
    </source>
</evidence>
<sequence length="297" mass="33768">MQLKTDLLDFIHYCQVEKGLAENTLRSYERDIGQYIDYLTEHNITHVQNIERSWIVEFLHHLKENGRSSSTIARTISSIRAFHQFLLREQRTVKDPSELIELPKSGKKLPDVLSTTDIEALLTEAGGTTSFAKRNKAMLELMYATGLRVSELCSLETGDIHLQMGFVHCLGKGNKERIIPLGKAAADAVEEYVQRARPALMKKKRHDVLFVNHHGNKLSRQGFWKILKESAAKAGVEKSLTPHTLRHSFATHLLENGADLRAVQEMLGHADISATQIYTHVSNRKLKDVYLHYHPRA</sequence>
<feature type="active site" description="O-(3'-phospho-DNA)-tyrosine intermediate" evidence="11">
    <location>
        <position position="278"/>
    </location>
</feature>
<dbReference type="GO" id="GO:0007059">
    <property type="term" value="P:chromosome segregation"/>
    <property type="evidence" value="ECO:0007669"/>
    <property type="project" value="UniProtKB-UniRule"/>
</dbReference>
<evidence type="ECO:0000313" key="14">
    <source>
        <dbReference type="EMBL" id="SFL99558.1"/>
    </source>
</evidence>
<dbReference type="PANTHER" id="PTHR30349">
    <property type="entry name" value="PHAGE INTEGRASE-RELATED"/>
    <property type="match status" value="1"/>
</dbReference>
<evidence type="ECO:0000256" key="9">
    <source>
        <dbReference type="ARBA" id="ARBA00023172"/>
    </source>
</evidence>
<evidence type="ECO:0000259" key="12">
    <source>
        <dbReference type="PROSITE" id="PS51898"/>
    </source>
</evidence>
<proteinExistence type="inferred from homology"/>
<keyword evidence="6 11" id="KW-0159">Chromosome partition</keyword>
<keyword evidence="15" id="KW-1185">Reference proteome</keyword>
<dbReference type="NCBIfam" id="TIGR02225">
    <property type="entry name" value="recomb_XerD"/>
    <property type="match status" value="1"/>
</dbReference>
<feature type="active site" evidence="11">
    <location>
        <position position="172"/>
    </location>
</feature>
<feature type="active site" evidence="11">
    <location>
        <position position="246"/>
    </location>
</feature>
<feature type="domain" description="Tyr recombinase" evidence="12">
    <location>
        <begin position="108"/>
        <end position="291"/>
    </location>
</feature>
<comment type="subcellular location">
    <subcellularLocation>
        <location evidence="1 11">Cytoplasm</location>
    </subcellularLocation>
</comment>
<dbReference type="STRING" id="266892.SAMN04488054_110111"/>
<dbReference type="NCBIfam" id="NF001399">
    <property type="entry name" value="PRK00283.1"/>
    <property type="match status" value="1"/>
</dbReference>
<evidence type="ECO:0000259" key="13">
    <source>
        <dbReference type="PROSITE" id="PS51900"/>
    </source>
</evidence>
<dbReference type="InterPro" id="IPR050090">
    <property type="entry name" value="Tyrosine_recombinase_XerCD"/>
</dbReference>
<organism evidence="14 15">
    <name type="scientific">Salibacterium qingdaonense</name>
    <dbReference type="NCBI Taxonomy" id="266892"/>
    <lineage>
        <taxon>Bacteria</taxon>
        <taxon>Bacillati</taxon>
        <taxon>Bacillota</taxon>
        <taxon>Bacilli</taxon>
        <taxon>Bacillales</taxon>
        <taxon>Bacillaceae</taxon>
    </lineage>
</organism>
<evidence type="ECO:0000256" key="8">
    <source>
        <dbReference type="ARBA" id="ARBA00023125"/>
    </source>
</evidence>
<dbReference type="AlphaFoldDB" id="A0A1I4M8H1"/>
<dbReference type="InterPro" id="IPR010998">
    <property type="entry name" value="Integrase_recombinase_N"/>
</dbReference>
<evidence type="ECO:0000256" key="3">
    <source>
        <dbReference type="ARBA" id="ARBA00015810"/>
    </source>
</evidence>
<dbReference type="InterPro" id="IPR011932">
    <property type="entry name" value="Recomb_XerD"/>
</dbReference>
<evidence type="ECO:0000256" key="7">
    <source>
        <dbReference type="ARBA" id="ARBA00022908"/>
    </source>
</evidence>
<evidence type="ECO:0000256" key="4">
    <source>
        <dbReference type="ARBA" id="ARBA00022490"/>
    </source>
</evidence>
<feature type="active site" evidence="11">
    <location>
        <position position="148"/>
    </location>
</feature>
<evidence type="ECO:0000256" key="1">
    <source>
        <dbReference type="ARBA" id="ARBA00004496"/>
    </source>
</evidence>
<dbReference type="InterPro" id="IPR023009">
    <property type="entry name" value="Tyrosine_recombinase_XerC/XerD"/>
</dbReference>
<feature type="active site" evidence="11">
    <location>
        <position position="243"/>
    </location>
</feature>
<dbReference type="GO" id="GO:0051301">
    <property type="term" value="P:cell division"/>
    <property type="evidence" value="ECO:0007669"/>
    <property type="project" value="UniProtKB-KW"/>
</dbReference>
<dbReference type="GO" id="GO:0003677">
    <property type="term" value="F:DNA binding"/>
    <property type="evidence" value="ECO:0007669"/>
    <property type="project" value="UniProtKB-UniRule"/>
</dbReference>
<dbReference type="Pfam" id="PF02899">
    <property type="entry name" value="Phage_int_SAM_1"/>
    <property type="match status" value="1"/>
</dbReference>
<dbReference type="NCBIfam" id="NF040815">
    <property type="entry name" value="recomb_XerA_Arch"/>
    <property type="match status" value="1"/>
</dbReference>
<comment type="subunit">
    <text evidence="11">Forms a cyclic heterotetrameric complex composed of two molecules of XerC and two molecules of XerD.</text>
</comment>
<dbReference type="InterPro" id="IPR004107">
    <property type="entry name" value="Integrase_SAM-like_N"/>
</dbReference>
<gene>
    <name evidence="11" type="primary">xerD</name>
    <name evidence="14" type="ORF">SAMN04488054_110111</name>
</gene>
<dbReference type="GO" id="GO:0009037">
    <property type="term" value="F:tyrosine-based site-specific recombinase activity"/>
    <property type="evidence" value="ECO:0007669"/>
    <property type="project" value="UniProtKB-UniRule"/>
</dbReference>
<reference evidence="14 15" key="1">
    <citation type="submission" date="2016-10" db="EMBL/GenBank/DDBJ databases">
        <authorList>
            <person name="de Groot N.N."/>
        </authorList>
    </citation>
    <scope>NUCLEOTIDE SEQUENCE [LARGE SCALE GENOMIC DNA]</scope>
    <source>
        <strain evidence="14 15">CGMCC 1.6134</strain>
    </source>
</reference>
<keyword evidence="7 11" id="KW-0229">DNA integration</keyword>
<dbReference type="Gene3D" id="1.10.150.130">
    <property type="match status" value="1"/>
</dbReference>
<dbReference type="SUPFAM" id="SSF56349">
    <property type="entry name" value="DNA breaking-rejoining enzymes"/>
    <property type="match status" value="1"/>
</dbReference>
<keyword evidence="8 11" id="KW-0238">DNA-binding</keyword>
<keyword evidence="5 11" id="KW-0132">Cell division</keyword>
<comment type="similarity">
    <text evidence="2 11">Belongs to the 'phage' integrase family. XerD subfamily.</text>
</comment>
<protein>
    <recommendedName>
        <fullName evidence="3 11">Tyrosine recombinase XerD</fullName>
    </recommendedName>
</protein>
<dbReference type="EMBL" id="FOTY01000010">
    <property type="protein sequence ID" value="SFL99558.1"/>
    <property type="molecule type" value="Genomic_DNA"/>
</dbReference>
<evidence type="ECO:0000256" key="2">
    <source>
        <dbReference type="ARBA" id="ARBA00010450"/>
    </source>
</evidence>
<accession>A0A1I4M8H1</accession>
<dbReference type="InterPro" id="IPR002104">
    <property type="entry name" value="Integrase_catalytic"/>
</dbReference>
<dbReference type="HAMAP" id="MF_01808">
    <property type="entry name" value="Recomb_XerC_XerD"/>
    <property type="match status" value="1"/>
</dbReference>
<dbReference type="Pfam" id="PF00589">
    <property type="entry name" value="Phage_integrase"/>
    <property type="match status" value="1"/>
</dbReference>
<evidence type="ECO:0000256" key="10">
    <source>
        <dbReference type="ARBA" id="ARBA00023306"/>
    </source>
</evidence>
<comment type="function">
    <text evidence="11">Site-specific tyrosine recombinase, which acts by catalyzing the cutting and rejoining of the recombining DNA molecules. The XerC-XerD complex is essential to convert dimers of the bacterial chromosome into monomers to permit their segregation at cell division. It also contributes to the segregational stability of plasmids.</text>
</comment>
<dbReference type="GO" id="GO:0005737">
    <property type="term" value="C:cytoplasm"/>
    <property type="evidence" value="ECO:0007669"/>
    <property type="project" value="UniProtKB-SubCell"/>
</dbReference>
<name>A0A1I4M8H1_9BACI</name>
<feature type="domain" description="Core-binding (CB)" evidence="13">
    <location>
        <begin position="1"/>
        <end position="87"/>
    </location>
</feature>
<keyword evidence="4 11" id="KW-0963">Cytoplasm</keyword>
<dbReference type="HAMAP" id="MF_01807">
    <property type="entry name" value="Recomb_XerD"/>
    <property type="match status" value="1"/>
</dbReference>
<dbReference type="CDD" id="cd00798">
    <property type="entry name" value="INT_XerDC_C"/>
    <property type="match status" value="1"/>
</dbReference>
<evidence type="ECO:0000256" key="5">
    <source>
        <dbReference type="ARBA" id="ARBA00022618"/>
    </source>
</evidence>
<keyword evidence="10 11" id="KW-0131">Cell cycle</keyword>
<evidence type="ECO:0000256" key="11">
    <source>
        <dbReference type="HAMAP-Rule" id="MF_01807"/>
    </source>
</evidence>
<dbReference type="InterPro" id="IPR011010">
    <property type="entry name" value="DNA_brk_join_enz"/>
</dbReference>
<dbReference type="InterPro" id="IPR044068">
    <property type="entry name" value="CB"/>
</dbReference>
<dbReference type="PROSITE" id="PS51898">
    <property type="entry name" value="TYR_RECOMBINASE"/>
    <property type="match status" value="1"/>
</dbReference>
<dbReference type="PANTHER" id="PTHR30349:SF81">
    <property type="entry name" value="TYROSINE RECOMBINASE XERC"/>
    <property type="match status" value="1"/>
</dbReference>
<dbReference type="InterPro" id="IPR013762">
    <property type="entry name" value="Integrase-like_cat_sf"/>
</dbReference>
<dbReference type="Proteomes" id="UP000199668">
    <property type="component" value="Unassembled WGS sequence"/>
</dbReference>